<evidence type="ECO:0000256" key="1">
    <source>
        <dbReference type="SAM" id="Phobius"/>
    </source>
</evidence>
<evidence type="ECO:0000313" key="3">
    <source>
        <dbReference type="Proteomes" id="UP000266673"/>
    </source>
</evidence>
<reference evidence="2 3" key="1">
    <citation type="submission" date="2018-06" db="EMBL/GenBank/DDBJ databases">
        <title>Comparative genomics reveals the genomic features of Rhizophagus irregularis, R. cerebriforme, R. diaphanum and Gigaspora rosea, and their symbiotic lifestyle signature.</title>
        <authorList>
            <person name="Morin E."/>
            <person name="San Clemente H."/>
            <person name="Chen E.C.H."/>
            <person name="De La Providencia I."/>
            <person name="Hainaut M."/>
            <person name="Kuo A."/>
            <person name="Kohler A."/>
            <person name="Murat C."/>
            <person name="Tang N."/>
            <person name="Roy S."/>
            <person name="Loubradou J."/>
            <person name="Henrissat B."/>
            <person name="Grigoriev I.V."/>
            <person name="Corradi N."/>
            <person name="Roux C."/>
            <person name="Martin F.M."/>
        </authorList>
    </citation>
    <scope>NUCLEOTIDE SEQUENCE [LARGE SCALE GENOMIC DNA]</scope>
    <source>
        <strain evidence="2 3">DAOM 194757</strain>
    </source>
</reference>
<keyword evidence="1" id="KW-0472">Membrane</keyword>
<keyword evidence="1" id="KW-0812">Transmembrane</keyword>
<gene>
    <name evidence="2" type="ORF">C2G38_2083104</name>
</gene>
<feature type="transmembrane region" description="Helical" evidence="1">
    <location>
        <begin position="5"/>
        <end position="24"/>
    </location>
</feature>
<dbReference type="AlphaFoldDB" id="A0A397VC81"/>
<organism evidence="2 3">
    <name type="scientific">Gigaspora rosea</name>
    <dbReference type="NCBI Taxonomy" id="44941"/>
    <lineage>
        <taxon>Eukaryota</taxon>
        <taxon>Fungi</taxon>
        <taxon>Fungi incertae sedis</taxon>
        <taxon>Mucoromycota</taxon>
        <taxon>Glomeromycotina</taxon>
        <taxon>Glomeromycetes</taxon>
        <taxon>Diversisporales</taxon>
        <taxon>Gigasporaceae</taxon>
        <taxon>Gigaspora</taxon>
    </lineage>
</organism>
<keyword evidence="3" id="KW-1185">Reference proteome</keyword>
<protein>
    <submittedName>
        <fullName evidence="2">Uncharacterized protein</fullName>
    </submittedName>
</protein>
<comment type="caution">
    <text evidence="2">The sequence shown here is derived from an EMBL/GenBank/DDBJ whole genome shotgun (WGS) entry which is preliminary data.</text>
</comment>
<keyword evidence="1" id="KW-1133">Transmembrane helix</keyword>
<dbReference type="Proteomes" id="UP000266673">
    <property type="component" value="Unassembled WGS sequence"/>
</dbReference>
<name>A0A397VC81_9GLOM</name>
<dbReference type="EMBL" id="QKWP01000473">
    <property type="protein sequence ID" value="RIB19451.1"/>
    <property type="molecule type" value="Genomic_DNA"/>
</dbReference>
<proteinExistence type="predicted"/>
<accession>A0A397VC81</accession>
<sequence length="53" mass="6313">MQVYYWVCGIVFAFWSIVLIVQIINYEEALSYLGLGIQISIWIQSENEQHKYI</sequence>
<evidence type="ECO:0000313" key="2">
    <source>
        <dbReference type="EMBL" id="RIB19451.1"/>
    </source>
</evidence>